<evidence type="ECO:0000256" key="5">
    <source>
        <dbReference type="RuleBase" id="RU363014"/>
    </source>
</evidence>
<evidence type="ECO:0000313" key="9">
    <source>
        <dbReference type="EMBL" id="KAF5833920.1"/>
    </source>
</evidence>
<reference evidence="9" key="1">
    <citation type="submission" date="2017-08" db="EMBL/GenBank/DDBJ databases">
        <authorList>
            <person name="Polle J.E."/>
            <person name="Barry K."/>
            <person name="Cushman J."/>
            <person name="Schmutz J."/>
            <person name="Tran D."/>
            <person name="Hathwaick L.T."/>
            <person name="Yim W.C."/>
            <person name="Jenkins J."/>
            <person name="Mckie-Krisberg Z.M."/>
            <person name="Prochnik S."/>
            <person name="Lindquist E."/>
            <person name="Dockter R.B."/>
            <person name="Adam C."/>
            <person name="Molina H."/>
            <person name="Bunkerborg J."/>
            <person name="Jin E."/>
            <person name="Buchheim M."/>
            <person name="Magnuson J."/>
        </authorList>
    </citation>
    <scope>NUCLEOTIDE SEQUENCE</scope>
    <source>
        <strain evidence="9">CCAP 19/18</strain>
    </source>
</reference>
<evidence type="ECO:0000259" key="7">
    <source>
        <dbReference type="PROSITE" id="PS50006"/>
    </source>
</evidence>
<sequence>MPAFKSPNWAGQPCRVATLEVLGNTGITDKIPVDCKPYYLLGREPAQSDITLDSETCSRVHCALVHHVDGRLFLIDLGSTHGTQLDGKPVPANKPVGLKSGAVLRFGHLSTTFVVRVESSAEKRGASSQGEEPSKRTNMQQVRASHLLVKHRDSRRPSSWKEPTVTRTQEEALQLIQAFRERIVSGQVDFATLASTESHCSSAQRGGDLGKFGPGQMQKQFEDATYALQVGELSQPVFSDSGVHLILRTA</sequence>
<dbReference type="InterPro" id="IPR046357">
    <property type="entry name" value="PPIase_dom_sf"/>
</dbReference>
<evidence type="ECO:0000256" key="6">
    <source>
        <dbReference type="SAM" id="MobiDB-lite"/>
    </source>
</evidence>
<keyword evidence="3 4" id="KW-0413">Isomerase</keyword>
<dbReference type="Gene3D" id="2.60.200.20">
    <property type="match status" value="1"/>
</dbReference>
<dbReference type="Gene3D" id="3.10.50.40">
    <property type="match status" value="1"/>
</dbReference>
<comment type="catalytic activity">
    <reaction evidence="1 5">
        <text>[protein]-peptidylproline (omega=180) = [protein]-peptidylproline (omega=0)</text>
        <dbReference type="Rhea" id="RHEA:16237"/>
        <dbReference type="Rhea" id="RHEA-COMP:10747"/>
        <dbReference type="Rhea" id="RHEA-COMP:10748"/>
        <dbReference type="ChEBI" id="CHEBI:83833"/>
        <dbReference type="ChEBI" id="CHEBI:83834"/>
        <dbReference type="EC" id="5.2.1.8"/>
    </reaction>
</comment>
<dbReference type="InterPro" id="IPR008984">
    <property type="entry name" value="SMAD_FHA_dom_sf"/>
</dbReference>
<evidence type="ECO:0000256" key="2">
    <source>
        <dbReference type="ARBA" id="ARBA00023110"/>
    </source>
</evidence>
<dbReference type="SUPFAM" id="SSF54534">
    <property type="entry name" value="FKBP-like"/>
    <property type="match status" value="1"/>
</dbReference>
<comment type="caution">
    <text evidence="9">The sequence shown here is derived from an EMBL/GenBank/DDBJ whole genome shotgun (WGS) entry which is preliminary data.</text>
</comment>
<evidence type="ECO:0000256" key="3">
    <source>
        <dbReference type="ARBA" id="ARBA00023235"/>
    </source>
</evidence>
<dbReference type="Proteomes" id="UP000815325">
    <property type="component" value="Unassembled WGS sequence"/>
</dbReference>
<dbReference type="Pfam" id="PF00639">
    <property type="entry name" value="Rotamase"/>
    <property type="match status" value="1"/>
</dbReference>
<protein>
    <recommendedName>
        <fullName evidence="5">Peptidyl-prolyl cis-trans isomerase</fullName>
        <ecNumber evidence="5">5.2.1.8</ecNumber>
    </recommendedName>
</protein>
<dbReference type="PROSITE" id="PS01096">
    <property type="entry name" value="PPIC_PPIASE_1"/>
    <property type="match status" value="1"/>
</dbReference>
<feature type="region of interest" description="Disordered" evidence="6">
    <location>
        <begin position="120"/>
        <end position="166"/>
    </location>
</feature>
<feature type="domain" description="PpiC" evidence="8">
    <location>
        <begin position="139"/>
        <end position="250"/>
    </location>
</feature>
<dbReference type="SUPFAM" id="SSF49879">
    <property type="entry name" value="SMAD/FHA domain"/>
    <property type="match status" value="1"/>
</dbReference>
<gene>
    <name evidence="9" type="ORF">DUNSADRAFT_9579</name>
</gene>
<dbReference type="PANTHER" id="PTHR10657:SF4">
    <property type="entry name" value="PEPTIDYL-PROLYL CIS-TRANS ISOMERASE-RELATED"/>
    <property type="match status" value="1"/>
</dbReference>
<dbReference type="Pfam" id="PF00498">
    <property type="entry name" value="FHA"/>
    <property type="match status" value="1"/>
</dbReference>
<accession>A0ABQ7GH35</accession>
<feature type="compositionally biased region" description="Polar residues" evidence="6">
    <location>
        <begin position="126"/>
        <end position="143"/>
    </location>
</feature>
<dbReference type="EC" id="5.2.1.8" evidence="5"/>
<dbReference type="InterPro" id="IPR000297">
    <property type="entry name" value="PPIase_PpiC"/>
</dbReference>
<keyword evidence="10" id="KW-1185">Reference proteome</keyword>
<feature type="domain" description="FHA" evidence="7">
    <location>
        <begin position="39"/>
        <end position="90"/>
    </location>
</feature>
<evidence type="ECO:0000256" key="4">
    <source>
        <dbReference type="PROSITE-ProRule" id="PRU00278"/>
    </source>
</evidence>
<dbReference type="PANTHER" id="PTHR10657">
    <property type="entry name" value="PEPTIDYL-PROLYL CIS-TRANS ISOMERASE"/>
    <property type="match status" value="1"/>
</dbReference>
<dbReference type="InterPro" id="IPR000253">
    <property type="entry name" value="FHA_dom"/>
</dbReference>
<evidence type="ECO:0000313" key="10">
    <source>
        <dbReference type="Proteomes" id="UP000815325"/>
    </source>
</evidence>
<evidence type="ECO:0000256" key="1">
    <source>
        <dbReference type="ARBA" id="ARBA00000971"/>
    </source>
</evidence>
<proteinExistence type="predicted"/>
<dbReference type="EMBL" id="MU069784">
    <property type="protein sequence ID" value="KAF5833920.1"/>
    <property type="molecule type" value="Genomic_DNA"/>
</dbReference>
<keyword evidence="2 4" id="KW-0697">Rotamase</keyword>
<dbReference type="InterPro" id="IPR051370">
    <property type="entry name" value="PPIase_Pin1"/>
</dbReference>
<name>A0ABQ7GH35_DUNSA</name>
<dbReference type="PROSITE" id="PS50006">
    <property type="entry name" value="FHA_DOMAIN"/>
    <property type="match status" value="1"/>
</dbReference>
<dbReference type="SMART" id="SM00240">
    <property type="entry name" value="FHA"/>
    <property type="match status" value="1"/>
</dbReference>
<dbReference type="PROSITE" id="PS50198">
    <property type="entry name" value="PPIC_PPIASE_2"/>
    <property type="match status" value="1"/>
</dbReference>
<organism evidence="9 10">
    <name type="scientific">Dunaliella salina</name>
    <name type="common">Green alga</name>
    <name type="synonym">Protococcus salinus</name>
    <dbReference type="NCBI Taxonomy" id="3046"/>
    <lineage>
        <taxon>Eukaryota</taxon>
        <taxon>Viridiplantae</taxon>
        <taxon>Chlorophyta</taxon>
        <taxon>core chlorophytes</taxon>
        <taxon>Chlorophyceae</taxon>
        <taxon>CS clade</taxon>
        <taxon>Chlamydomonadales</taxon>
        <taxon>Dunaliellaceae</taxon>
        <taxon>Dunaliella</taxon>
    </lineage>
</organism>
<dbReference type="InterPro" id="IPR023058">
    <property type="entry name" value="PPIase_PpiC_CS"/>
</dbReference>
<evidence type="ECO:0000259" key="8">
    <source>
        <dbReference type="PROSITE" id="PS50198"/>
    </source>
</evidence>